<protein>
    <recommendedName>
        <fullName evidence="3">Phage portal protein</fullName>
    </recommendedName>
</protein>
<dbReference type="Proteomes" id="UP001223586">
    <property type="component" value="Unassembled WGS sequence"/>
</dbReference>
<dbReference type="EMBL" id="JAUSTT010000015">
    <property type="protein sequence ID" value="MDQ0176728.1"/>
    <property type="molecule type" value="Genomic_DNA"/>
</dbReference>
<organism evidence="1 2">
    <name type="scientific">Bacillus chungangensis</name>
    <dbReference type="NCBI Taxonomy" id="587633"/>
    <lineage>
        <taxon>Bacteria</taxon>
        <taxon>Bacillati</taxon>
        <taxon>Bacillota</taxon>
        <taxon>Bacilli</taxon>
        <taxon>Bacillales</taxon>
        <taxon>Bacillaceae</taxon>
        <taxon>Bacillus</taxon>
    </lineage>
</organism>
<evidence type="ECO:0000313" key="1">
    <source>
        <dbReference type="EMBL" id="MDQ0176728.1"/>
    </source>
</evidence>
<comment type="caution">
    <text evidence="1">The sequence shown here is derived from an EMBL/GenBank/DDBJ whole genome shotgun (WGS) entry which is preliminary data.</text>
</comment>
<name>A0ABT9WTW5_9BACI</name>
<proteinExistence type="predicted"/>
<reference evidence="1 2" key="1">
    <citation type="submission" date="2023-07" db="EMBL/GenBank/DDBJ databases">
        <title>Genomic Encyclopedia of Type Strains, Phase IV (KMG-IV): sequencing the most valuable type-strain genomes for metagenomic binning, comparative biology and taxonomic classification.</title>
        <authorList>
            <person name="Goeker M."/>
        </authorList>
    </citation>
    <scope>NUCLEOTIDE SEQUENCE [LARGE SCALE GENOMIC DNA]</scope>
    <source>
        <strain evidence="1 2">DSM 23837</strain>
    </source>
</reference>
<accession>A0ABT9WTW5</accession>
<gene>
    <name evidence="1" type="ORF">J2S08_002586</name>
</gene>
<sequence length="100" mass="11564">MRYSWTDEYVLNLPYARTLQLTEVILAKKSQAEKQKDIRAAMIAYLVNPPQEDMNFEQYLHHLGIGEKKVDESTFSDPTTREEAESIAANIKKLFEGEVK</sequence>
<evidence type="ECO:0000313" key="2">
    <source>
        <dbReference type="Proteomes" id="UP001223586"/>
    </source>
</evidence>
<dbReference type="RefSeq" id="WP_307230110.1">
    <property type="nucleotide sequence ID" value="NZ_JAUSTT010000015.1"/>
</dbReference>
<keyword evidence="2" id="KW-1185">Reference proteome</keyword>
<evidence type="ECO:0008006" key="3">
    <source>
        <dbReference type="Google" id="ProtNLM"/>
    </source>
</evidence>